<keyword evidence="2" id="KW-1185">Reference proteome</keyword>
<name>A0A975ZR93_9RHOB</name>
<comment type="caution">
    <text evidence="1">The sequence shown here is derived from an EMBL/GenBank/DDBJ whole genome shotgun (WGS) entry which is preliminary data.</text>
</comment>
<sequence>MQADLKSEVRGCERRFVETRYDNLGQHGEVRDCPIYSERGEELLAIQRIFARFMDVRAATLDRIAAERAVTRLLAK</sequence>
<proteinExistence type="predicted"/>
<dbReference type="AlphaFoldDB" id="A0A975ZR93"/>
<gene>
    <name evidence="1" type="ORF">SAMN04487940_1493</name>
</gene>
<evidence type="ECO:0000313" key="1">
    <source>
        <dbReference type="EMBL" id="SEK12239.1"/>
    </source>
</evidence>
<reference evidence="1 2" key="1">
    <citation type="submission" date="2016-10" db="EMBL/GenBank/DDBJ databases">
        <authorList>
            <person name="Varghese N."/>
            <person name="Submissions S."/>
        </authorList>
    </citation>
    <scope>NUCLEOTIDE SEQUENCE [LARGE SCALE GENOMIC DNA]</scope>
    <source>
        <strain evidence="1 2">FF3</strain>
    </source>
</reference>
<dbReference type="EMBL" id="FNYY01000049">
    <property type="protein sequence ID" value="SEK12239.1"/>
    <property type="molecule type" value="Genomic_DNA"/>
</dbReference>
<accession>A0A975ZR93</accession>
<evidence type="ECO:0000313" key="2">
    <source>
        <dbReference type="Proteomes" id="UP000182932"/>
    </source>
</evidence>
<dbReference type="Proteomes" id="UP000182932">
    <property type="component" value="Unassembled WGS sequence"/>
</dbReference>
<protein>
    <submittedName>
        <fullName evidence="1">Uncharacterized protein</fullName>
    </submittedName>
</protein>
<organism evidence="1 2">
    <name type="scientific">Marinovum algicola</name>
    <dbReference type="NCBI Taxonomy" id="42444"/>
    <lineage>
        <taxon>Bacteria</taxon>
        <taxon>Pseudomonadati</taxon>
        <taxon>Pseudomonadota</taxon>
        <taxon>Alphaproteobacteria</taxon>
        <taxon>Rhodobacterales</taxon>
        <taxon>Roseobacteraceae</taxon>
        <taxon>Marinovum</taxon>
    </lineage>
</organism>